<protein>
    <submittedName>
        <fullName evidence="5">DNA-binding transcriptional regulator YhcF (GntR family)</fullName>
    </submittedName>
</protein>
<reference evidence="5 6" key="1">
    <citation type="submission" date="2019-03" db="EMBL/GenBank/DDBJ databases">
        <title>Genomic Encyclopedia of Type Strains, Phase IV (KMG-IV): sequencing the most valuable type-strain genomes for metagenomic binning, comparative biology and taxonomic classification.</title>
        <authorList>
            <person name="Goeker M."/>
        </authorList>
    </citation>
    <scope>NUCLEOTIDE SEQUENCE [LARGE SCALE GENOMIC DNA]</scope>
    <source>
        <strain evidence="5 6">DSM 15969</strain>
    </source>
</reference>
<evidence type="ECO:0000259" key="4">
    <source>
        <dbReference type="PROSITE" id="PS50949"/>
    </source>
</evidence>
<evidence type="ECO:0000256" key="1">
    <source>
        <dbReference type="ARBA" id="ARBA00023015"/>
    </source>
</evidence>
<dbReference type="Proteomes" id="UP000295063">
    <property type="component" value="Unassembled WGS sequence"/>
</dbReference>
<accession>A0A4R1Q404</accession>
<dbReference type="InterPro" id="IPR036390">
    <property type="entry name" value="WH_DNA-bd_sf"/>
</dbReference>
<dbReference type="OrthoDB" id="9802328at2"/>
<sequence>MILHRMGIPIYLQVKTHILDKIKAGDFSSGSKIPTERELAAELGISRNTVSAAYKELLLEGVLEARQGRGTFVKAESSASEDDSVAGSKRDRLAKIIDDAMAKASELGFTVEQFAAITHIRAQIKTMAVRTLRVAIVDCTAEFTHRFATQISQHIAVHCEEVLLADVEQGKVPIELLQACDLVVTTMEHHAALLRLHAVDHKLMAIAAIPRLEAVIQLARISHNQAVGVIAKSNDYFRAIKRLLSRINVGALQLEPISSLEKEALRRFVDSHSVLVVSEEMEAAVRQLAGDNQEIIVFTYEIDQGSINQLMARLVIQAQ</sequence>
<keyword evidence="1" id="KW-0805">Transcription regulation</keyword>
<dbReference type="PANTHER" id="PTHR44846:SF1">
    <property type="entry name" value="MANNOSYL-D-GLYCERATE TRANSPORT_METABOLISM SYSTEM REPRESSOR MNGR-RELATED"/>
    <property type="match status" value="1"/>
</dbReference>
<keyword evidence="3" id="KW-0804">Transcription</keyword>
<name>A0A4R1Q404_9FIRM</name>
<dbReference type="PROSITE" id="PS50949">
    <property type="entry name" value="HTH_GNTR"/>
    <property type="match status" value="1"/>
</dbReference>
<dbReference type="InterPro" id="IPR000524">
    <property type="entry name" value="Tscrpt_reg_HTH_GntR"/>
</dbReference>
<dbReference type="GO" id="GO:0003677">
    <property type="term" value="F:DNA binding"/>
    <property type="evidence" value="ECO:0007669"/>
    <property type="project" value="UniProtKB-KW"/>
</dbReference>
<evidence type="ECO:0000256" key="3">
    <source>
        <dbReference type="ARBA" id="ARBA00023163"/>
    </source>
</evidence>
<dbReference type="GO" id="GO:0003700">
    <property type="term" value="F:DNA-binding transcription factor activity"/>
    <property type="evidence" value="ECO:0007669"/>
    <property type="project" value="InterPro"/>
</dbReference>
<proteinExistence type="predicted"/>
<dbReference type="RefSeq" id="WP_132077017.1">
    <property type="nucleotide sequence ID" value="NZ_SLUI01000003.1"/>
</dbReference>
<dbReference type="SUPFAM" id="SSF46785">
    <property type="entry name" value="Winged helix' DNA-binding domain"/>
    <property type="match status" value="1"/>
</dbReference>
<dbReference type="InterPro" id="IPR050679">
    <property type="entry name" value="Bact_HTH_transcr_reg"/>
</dbReference>
<evidence type="ECO:0000256" key="2">
    <source>
        <dbReference type="ARBA" id="ARBA00023125"/>
    </source>
</evidence>
<dbReference type="PANTHER" id="PTHR44846">
    <property type="entry name" value="MANNOSYL-D-GLYCERATE TRANSPORT/METABOLISM SYSTEM REPRESSOR MNGR-RELATED"/>
    <property type="match status" value="1"/>
</dbReference>
<dbReference type="Gene3D" id="1.10.10.10">
    <property type="entry name" value="Winged helix-like DNA-binding domain superfamily/Winged helix DNA-binding domain"/>
    <property type="match status" value="1"/>
</dbReference>
<dbReference type="InterPro" id="IPR036388">
    <property type="entry name" value="WH-like_DNA-bd_sf"/>
</dbReference>
<keyword evidence="6" id="KW-1185">Reference proteome</keyword>
<feature type="domain" description="HTH gntR-type" evidence="4">
    <location>
        <begin position="8"/>
        <end position="76"/>
    </location>
</feature>
<evidence type="ECO:0000313" key="5">
    <source>
        <dbReference type="EMBL" id="TCL38762.1"/>
    </source>
</evidence>
<gene>
    <name evidence="5" type="ORF">EV210_103242</name>
</gene>
<dbReference type="AlphaFoldDB" id="A0A4R1Q404"/>
<evidence type="ECO:0000313" key="6">
    <source>
        <dbReference type="Proteomes" id="UP000295063"/>
    </source>
</evidence>
<dbReference type="CDD" id="cd07377">
    <property type="entry name" value="WHTH_GntR"/>
    <property type="match status" value="1"/>
</dbReference>
<dbReference type="Pfam" id="PF00392">
    <property type="entry name" value="GntR"/>
    <property type="match status" value="1"/>
</dbReference>
<dbReference type="GO" id="GO:0045892">
    <property type="term" value="P:negative regulation of DNA-templated transcription"/>
    <property type="evidence" value="ECO:0007669"/>
    <property type="project" value="TreeGrafter"/>
</dbReference>
<dbReference type="SMART" id="SM00345">
    <property type="entry name" value="HTH_GNTR"/>
    <property type="match status" value="1"/>
</dbReference>
<dbReference type="EMBL" id="SLUI01000003">
    <property type="protein sequence ID" value="TCL38762.1"/>
    <property type="molecule type" value="Genomic_DNA"/>
</dbReference>
<organism evidence="5 6">
    <name type="scientific">Anaerospora hongkongensis</name>
    <dbReference type="NCBI Taxonomy" id="244830"/>
    <lineage>
        <taxon>Bacteria</taxon>
        <taxon>Bacillati</taxon>
        <taxon>Bacillota</taxon>
        <taxon>Negativicutes</taxon>
        <taxon>Selenomonadales</taxon>
        <taxon>Sporomusaceae</taxon>
        <taxon>Anaerospora</taxon>
    </lineage>
</organism>
<comment type="caution">
    <text evidence="5">The sequence shown here is derived from an EMBL/GenBank/DDBJ whole genome shotgun (WGS) entry which is preliminary data.</text>
</comment>
<keyword evidence="2 5" id="KW-0238">DNA-binding</keyword>
<dbReference type="PRINTS" id="PR00035">
    <property type="entry name" value="HTHGNTR"/>
</dbReference>